<accession>H8L490</accession>
<sequence length="109" mass="10385">MRALNEHELKNVAGGGLIGDIAEFAVQEVRASVLGAVAAGSAGAIIGGRHGGDGGGLLGIGGIGQLVGLVSGGLIGLAAGAIGAPLIGWDDTVKYTESAIQGVINGTLG</sequence>
<dbReference type="EMBL" id="CP003350">
    <property type="protein sequence ID" value="AFC84923.1"/>
    <property type="molecule type" value="Genomic_DNA"/>
</dbReference>
<proteinExistence type="predicted"/>
<evidence type="ECO:0000313" key="1">
    <source>
        <dbReference type="EMBL" id="AFC84923.1"/>
    </source>
</evidence>
<dbReference type="KEGG" id="fau:Fraau_0436"/>
<reference evidence="1" key="1">
    <citation type="submission" date="2012-02" db="EMBL/GenBank/DDBJ databases">
        <title>The complete genome of Frateuria aurantia DSM 6220.</title>
        <authorList>
            <consortium name="US DOE Joint Genome Institute (JGI-PGF)"/>
            <person name="Lucas S."/>
            <person name="Copeland A."/>
            <person name="Lapidus A."/>
            <person name="Glavina del Rio T."/>
            <person name="Dalin E."/>
            <person name="Tice H."/>
            <person name="Bruce D."/>
            <person name="Goodwin L."/>
            <person name="Pitluck S."/>
            <person name="Peters L."/>
            <person name="Ovchinnikova G."/>
            <person name="Teshima H."/>
            <person name="Kyrpides N."/>
            <person name="Mavromatis K."/>
            <person name="Ivanova N."/>
            <person name="Brettin T."/>
            <person name="Detter J.C."/>
            <person name="Han C."/>
            <person name="Larimer F."/>
            <person name="Land M."/>
            <person name="Hauser L."/>
            <person name="Markowitz V."/>
            <person name="Cheng J.-F."/>
            <person name="Hugenholtz P."/>
            <person name="Woyke T."/>
            <person name="Wu D."/>
            <person name="Brambilla E."/>
            <person name="Klenk H.-P."/>
            <person name="Eisen J.A."/>
        </authorList>
    </citation>
    <scope>NUCLEOTIDE SEQUENCE</scope>
    <source>
        <strain evidence="1">DSM 6220</strain>
    </source>
</reference>
<dbReference type="RefSeq" id="WP_014401929.1">
    <property type="nucleotide sequence ID" value="NC_017033.1"/>
</dbReference>
<keyword evidence="2" id="KW-1185">Reference proteome</keyword>
<dbReference type="eggNOG" id="ENOG502ZIH4">
    <property type="taxonomic scope" value="Bacteria"/>
</dbReference>
<evidence type="ECO:0000313" key="2">
    <source>
        <dbReference type="Proteomes" id="UP000005234"/>
    </source>
</evidence>
<name>H8L490_FRAAD</name>
<dbReference type="AlphaFoldDB" id="H8L490"/>
<dbReference type="HOGENOM" id="CLU_147938_0_0_6"/>
<gene>
    <name evidence="1" type="ordered locus">Fraau_0436</name>
</gene>
<protein>
    <submittedName>
        <fullName evidence="1">Uncharacterized protein</fullName>
    </submittedName>
</protein>
<organism evidence="1 2">
    <name type="scientific">Frateuria aurantia (strain ATCC 33424 / DSM 6220 / KCTC 2777 / LMG 1558 / NBRC 3245 / NCIMB 13370)</name>
    <name type="common">Acetobacter aurantius</name>
    <dbReference type="NCBI Taxonomy" id="767434"/>
    <lineage>
        <taxon>Bacteria</taxon>
        <taxon>Pseudomonadati</taxon>
        <taxon>Pseudomonadota</taxon>
        <taxon>Gammaproteobacteria</taxon>
        <taxon>Lysobacterales</taxon>
        <taxon>Rhodanobacteraceae</taxon>
        <taxon>Frateuria</taxon>
    </lineage>
</organism>
<dbReference type="Proteomes" id="UP000005234">
    <property type="component" value="Chromosome"/>
</dbReference>